<evidence type="ECO:0000313" key="2">
    <source>
        <dbReference type="Proteomes" id="UP000220797"/>
    </source>
</evidence>
<proteinExistence type="predicted"/>
<name>A0A1J1H0I8_PLAGA</name>
<dbReference type="GeneID" id="39733155"/>
<dbReference type="RefSeq" id="XP_028529845.1">
    <property type="nucleotide sequence ID" value="XM_028673387.1"/>
</dbReference>
<dbReference type="EMBL" id="CVMV01000083">
    <property type="protein sequence ID" value="CRG97042.1"/>
    <property type="molecule type" value="Genomic_DNA"/>
</dbReference>
<comment type="caution">
    <text evidence="1">The sequence shown here is derived from an EMBL/GenBank/DDBJ whole genome shotgun (WGS) entry which is preliminary data.</text>
</comment>
<gene>
    <name evidence="1" type="ORF">PGAL8A_00462200</name>
</gene>
<dbReference type="OrthoDB" id="370906at2759"/>
<dbReference type="VEuPathDB" id="PlasmoDB:PGAL8A_00462200"/>
<sequence length="455" mass="54260">MDKKLKKGILLIRKYAEKYKNVIFKTLKLKSRKTINKKKKKKEKKILKIIEKNNNNTEYKEEKKRKLDNYLINQEKELDFQENYSFFNKFHDRTDNIFYKNENDNVPDSLKLKKTKHNNEEQTFNSINDNFLDSLNSLHFKIKQEIEANNDLLSLKEFSERNNITKVESNTQNDINKQKISQTDEDLKASFKKEENFTEKQLVYPSKKKIKKKKNDSKYMLSSKCEKKINHSSDIELNENYQSIYLGKEKLNLLENKDEEKKNEKIVSSFNMNPKKIIDDTIQKNNEILTEKKKNDLVFGKNKFENINELFQKVFEGNEYNQNNSNEIVKYNNQEKDEDNINVNEYGEKNMTIYHNILNKKEGTYVNEYFKGDINCQDTKIISEENVNCNDNKNNLNHVEKDEYRDNIGDINTPCNQNNLEEIKKYNNVLTPFKEDNSFDFFFNESLGTPSIFQM</sequence>
<organism evidence="1 2">
    <name type="scientific">Plasmodium gallinaceum</name>
    <dbReference type="NCBI Taxonomy" id="5849"/>
    <lineage>
        <taxon>Eukaryota</taxon>
        <taxon>Sar</taxon>
        <taxon>Alveolata</taxon>
        <taxon>Apicomplexa</taxon>
        <taxon>Aconoidasida</taxon>
        <taxon>Haemosporida</taxon>
        <taxon>Plasmodiidae</taxon>
        <taxon>Plasmodium</taxon>
        <taxon>Plasmodium (Haemamoeba)</taxon>
    </lineage>
</organism>
<dbReference type="AlphaFoldDB" id="A0A1J1H0I8"/>
<dbReference type="Proteomes" id="UP000220797">
    <property type="component" value="Unassembled WGS sequence"/>
</dbReference>
<protein>
    <submittedName>
        <fullName evidence="1">Uncharacterized protein</fullName>
    </submittedName>
</protein>
<reference evidence="1" key="1">
    <citation type="submission" date="2015-04" db="EMBL/GenBank/DDBJ databases">
        <authorList>
            <consortium name="Pathogen Informatics"/>
        </authorList>
    </citation>
    <scope>NUCLEOTIDE SEQUENCE [LARGE SCALE GENOMIC DNA]</scope>
    <source>
        <strain evidence="1">8A</strain>
    </source>
</reference>
<keyword evidence="2" id="KW-1185">Reference proteome</keyword>
<accession>A0A1J1H0I8</accession>
<evidence type="ECO:0000313" key="1">
    <source>
        <dbReference type="EMBL" id="CRG97042.1"/>
    </source>
</evidence>
<dbReference type="OMA" id="CFDLFFN"/>